<evidence type="ECO:0000256" key="1">
    <source>
        <dbReference type="ARBA" id="ARBA00004477"/>
    </source>
</evidence>
<protein>
    <submittedName>
        <fullName evidence="8">Uncharacterized protein</fullName>
    </submittedName>
</protein>
<feature type="transmembrane region" description="Helical" evidence="6">
    <location>
        <begin position="161"/>
        <end position="180"/>
    </location>
</feature>
<comment type="subcellular location">
    <subcellularLocation>
        <location evidence="1">Endoplasmic reticulum membrane</location>
        <topology evidence="1">Multi-pass membrane protein</topology>
    </subcellularLocation>
</comment>
<keyword evidence="2 6" id="KW-0812">Transmembrane</keyword>
<evidence type="ECO:0000256" key="4">
    <source>
        <dbReference type="ARBA" id="ARBA00022989"/>
    </source>
</evidence>
<evidence type="ECO:0000256" key="2">
    <source>
        <dbReference type="ARBA" id="ARBA00022692"/>
    </source>
</evidence>
<keyword evidence="5 6" id="KW-0472">Membrane</keyword>
<dbReference type="EMBL" id="KV878336">
    <property type="protein sequence ID" value="OJJ51387.1"/>
    <property type="molecule type" value="Genomic_DNA"/>
</dbReference>
<reference evidence="9" key="1">
    <citation type="journal article" date="2017" name="Genome Biol.">
        <title>Comparative genomics reveals high biological diversity and specific adaptations in the industrially and medically important fungal genus Aspergillus.</title>
        <authorList>
            <person name="de Vries R.P."/>
            <person name="Riley R."/>
            <person name="Wiebenga A."/>
            <person name="Aguilar-Osorio G."/>
            <person name="Amillis S."/>
            <person name="Uchima C.A."/>
            <person name="Anderluh G."/>
            <person name="Asadollahi M."/>
            <person name="Askin M."/>
            <person name="Barry K."/>
            <person name="Battaglia E."/>
            <person name="Bayram O."/>
            <person name="Benocci T."/>
            <person name="Braus-Stromeyer S.A."/>
            <person name="Caldana C."/>
            <person name="Canovas D."/>
            <person name="Cerqueira G.C."/>
            <person name="Chen F."/>
            <person name="Chen W."/>
            <person name="Choi C."/>
            <person name="Clum A."/>
            <person name="Dos Santos R.A."/>
            <person name="Damasio A.R."/>
            <person name="Diallinas G."/>
            <person name="Emri T."/>
            <person name="Fekete E."/>
            <person name="Flipphi M."/>
            <person name="Freyberg S."/>
            <person name="Gallo A."/>
            <person name="Gournas C."/>
            <person name="Habgood R."/>
            <person name="Hainaut M."/>
            <person name="Harispe M.L."/>
            <person name="Henrissat B."/>
            <person name="Hilden K.S."/>
            <person name="Hope R."/>
            <person name="Hossain A."/>
            <person name="Karabika E."/>
            <person name="Karaffa L."/>
            <person name="Karanyi Z."/>
            <person name="Krasevec N."/>
            <person name="Kuo A."/>
            <person name="Kusch H."/>
            <person name="LaButti K."/>
            <person name="Lagendijk E.L."/>
            <person name="Lapidus A."/>
            <person name="Levasseur A."/>
            <person name="Lindquist E."/>
            <person name="Lipzen A."/>
            <person name="Logrieco A.F."/>
            <person name="MacCabe A."/>
            <person name="Maekelae M.R."/>
            <person name="Malavazi I."/>
            <person name="Melin P."/>
            <person name="Meyer V."/>
            <person name="Mielnichuk N."/>
            <person name="Miskei M."/>
            <person name="Molnar A.P."/>
            <person name="Mule G."/>
            <person name="Ngan C.Y."/>
            <person name="Orejas M."/>
            <person name="Orosz E."/>
            <person name="Ouedraogo J.P."/>
            <person name="Overkamp K.M."/>
            <person name="Park H.-S."/>
            <person name="Perrone G."/>
            <person name="Piumi F."/>
            <person name="Punt P.J."/>
            <person name="Ram A.F."/>
            <person name="Ramon A."/>
            <person name="Rauscher S."/>
            <person name="Record E."/>
            <person name="Riano-Pachon D.M."/>
            <person name="Robert V."/>
            <person name="Roehrig J."/>
            <person name="Ruller R."/>
            <person name="Salamov A."/>
            <person name="Salih N.S."/>
            <person name="Samson R.A."/>
            <person name="Sandor E."/>
            <person name="Sanguinetti M."/>
            <person name="Schuetze T."/>
            <person name="Sepcic K."/>
            <person name="Shelest E."/>
            <person name="Sherlock G."/>
            <person name="Sophianopoulou V."/>
            <person name="Squina F.M."/>
            <person name="Sun H."/>
            <person name="Susca A."/>
            <person name="Todd R.B."/>
            <person name="Tsang A."/>
            <person name="Unkles S.E."/>
            <person name="van de Wiele N."/>
            <person name="van Rossen-Uffink D."/>
            <person name="Oliveira J.V."/>
            <person name="Vesth T.C."/>
            <person name="Visser J."/>
            <person name="Yu J.-H."/>
            <person name="Zhou M."/>
            <person name="Andersen M.R."/>
            <person name="Archer D.B."/>
            <person name="Baker S.E."/>
            <person name="Benoit I."/>
            <person name="Brakhage A.A."/>
            <person name="Braus G.H."/>
            <person name="Fischer R."/>
            <person name="Frisvad J.C."/>
            <person name="Goldman G.H."/>
            <person name="Houbraken J."/>
            <person name="Oakley B."/>
            <person name="Pocsi I."/>
            <person name="Scazzocchio C."/>
            <person name="Seiboth B."/>
            <person name="vanKuyk P.A."/>
            <person name="Wortman J."/>
            <person name="Dyer P.S."/>
            <person name="Grigoriev I.V."/>
        </authorList>
    </citation>
    <scope>NUCLEOTIDE SEQUENCE [LARGE SCALE GENOMIC DNA]</scope>
    <source>
        <strain evidence="9">CBS 506.65</strain>
    </source>
</reference>
<dbReference type="STRING" id="1073090.A0A1L9SW99"/>
<accession>A0A1L9SW99</accession>
<dbReference type="Pfam" id="PF11712">
    <property type="entry name" value="Vma12"/>
    <property type="match status" value="1"/>
</dbReference>
<evidence type="ECO:0000256" key="7">
    <source>
        <dbReference type="SAM" id="SignalP"/>
    </source>
</evidence>
<dbReference type="Proteomes" id="UP000184188">
    <property type="component" value="Unassembled WGS sequence"/>
</dbReference>
<proteinExistence type="predicted"/>
<dbReference type="GO" id="GO:0070072">
    <property type="term" value="P:vacuolar proton-transporting V-type ATPase complex assembly"/>
    <property type="evidence" value="ECO:0007669"/>
    <property type="project" value="InterPro"/>
</dbReference>
<dbReference type="OrthoDB" id="19981at2759"/>
<evidence type="ECO:0000256" key="3">
    <source>
        <dbReference type="ARBA" id="ARBA00022824"/>
    </source>
</evidence>
<dbReference type="VEuPathDB" id="FungiDB:ASPZODRAFT_127458"/>
<organism evidence="8 9">
    <name type="scientific">Penicilliopsis zonata CBS 506.65</name>
    <dbReference type="NCBI Taxonomy" id="1073090"/>
    <lineage>
        <taxon>Eukaryota</taxon>
        <taxon>Fungi</taxon>
        <taxon>Dikarya</taxon>
        <taxon>Ascomycota</taxon>
        <taxon>Pezizomycotina</taxon>
        <taxon>Eurotiomycetes</taxon>
        <taxon>Eurotiomycetidae</taxon>
        <taxon>Eurotiales</taxon>
        <taxon>Aspergillaceae</taxon>
        <taxon>Penicilliopsis</taxon>
    </lineage>
</organism>
<dbReference type="GO" id="GO:0005789">
    <property type="term" value="C:endoplasmic reticulum membrane"/>
    <property type="evidence" value="ECO:0007669"/>
    <property type="project" value="UniProtKB-SubCell"/>
</dbReference>
<dbReference type="AlphaFoldDB" id="A0A1L9SW99"/>
<dbReference type="GeneID" id="34608220"/>
<dbReference type="RefSeq" id="XP_022585897.1">
    <property type="nucleotide sequence ID" value="XM_022721755.1"/>
</dbReference>
<dbReference type="InterPro" id="IPR021013">
    <property type="entry name" value="ATPase_Vma12"/>
</dbReference>
<gene>
    <name evidence="8" type="ORF">ASPZODRAFT_127458</name>
</gene>
<sequence length="298" mass="32754">MVLLVVTAHILSALEAVPPTSRRDLELPSSPSLESPISHDQLIRLARYFSTARKTIPDASLDRDNSLSSLLYGTKVYVPPPPKKPEPTPEYLALKARLLAAADTDAYNCLISSSSSPSYSLSSTTRHGPSPVFASSTPTLSAIHDGGAPHDTDNDPLTPSLVLNIFLSVLITGFSVYWALTKFPTPDLRIFAPRTNTGSSRPGMSEPLRVLLSFLAALAVAVAEVFIYGAYLRKVNTARTREKRLRERKEVIGCDEVGGGRNALVQDTRKEEIWGRGVNGGMRRRVRERWEERERISS</sequence>
<dbReference type="PANTHER" id="PTHR31394:SF1">
    <property type="entry name" value="TRANSMEMBRANE PROTEIN 199"/>
    <property type="match status" value="1"/>
</dbReference>
<feature type="transmembrane region" description="Helical" evidence="6">
    <location>
        <begin position="210"/>
        <end position="231"/>
    </location>
</feature>
<keyword evidence="9" id="KW-1185">Reference proteome</keyword>
<keyword evidence="3" id="KW-0256">Endoplasmic reticulum</keyword>
<feature type="chain" id="PRO_5012611955" evidence="7">
    <location>
        <begin position="17"/>
        <end position="298"/>
    </location>
</feature>
<name>A0A1L9SW99_9EURO</name>
<feature type="signal peptide" evidence="7">
    <location>
        <begin position="1"/>
        <end position="16"/>
    </location>
</feature>
<evidence type="ECO:0000313" key="9">
    <source>
        <dbReference type="Proteomes" id="UP000184188"/>
    </source>
</evidence>
<keyword evidence="4 6" id="KW-1133">Transmembrane helix</keyword>
<evidence type="ECO:0000313" key="8">
    <source>
        <dbReference type="EMBL" id="OJJ51387.1"/>
    </source>
</evidence>
<evidence type="ECO:0000256" key="5">
    <source>
        <dbReference type="ARBA" id="ARBA00023136"/>
    </source>
</evidence>
<evidence type="ECO:0000256" key="6">
    <source>
        <dbReference type="SAM" id="Phobius"/>
    </source>
</evidence>
<keyword evidence="7" id="KW-0732">Signal</keyword>
<dbReference type="PANTHER" id="PTHR31394">
    <property type="entry name" value="TRANSMEMBRANE PROTEIN 199"/>
    <property type="match status" value="1"/>
</dbReference>